<feature type="domain" description="FAD-binding" evidence="3">
    <location>
        <begin position="5"/>
        <end position="329"/>
    </location>
</feature>
<sequence>MAQRAIVIGAGIAGLTAAASLLQAGWQVQILESAPELGEVGAGLAVTVNGIRALASIGAADAVRRAGYAVRPAGTRRSDGKWLLRAPEPEDLSAMIGIHRQALHAALAEATRGADLVTGARVTAVNPGTPGAERAKVMWGTHSATADLVIGADGIRSATRDALFPGHSLAYSGYSSWRAVVDDGTTPADRFAMVWGPRAEFGRLRISAEQIYWYGYVALPSGHRFPDELAAVHEHFGSWAPDVRALIAATGPAELIRHDVWQLAKPLPRYTRGRTALIGDAAHPMLPTLGQGANSALEDGVTVGLLARADGDLRDYESARYRRTQKLVARSAQMARVGAHLGRGQSLRNALLRCTPARTAQRSGTRILDWRPPRS</sequence>
<keyword evidence="2" id="KW-0503">Monooxygenase</keyword>
<dbReference type="PANTHER" id="PTHR13789">
    <property type="entry name" value="MONOOXYGENASE"/>
    <property type="match status" value="1"/>
</dbReference>
<dbReference type="SUPFAM" id="SSF51905">
    <property type="entry name" value="FAD/NAD(P)-binding domain"/>
    <property type="match status" value="1"/>
</dbReference>
<reference evidence="4 5" key="1">
    <citation type="submission" date="2019-03" db="EMBL/GenBank/DDBJ databases">
        <title>Draft genome sequences of novel Actinobacteria.</title>
        <authorList>
            <person name="Sahin N."/>
            <person name="Ay H."/>
            <person name="Saygin H."/>
        </authorList>
    </citation>
    <scope>NUCLEOTIDE SEQUENCE [LARGE SCALE GENOMIC DNA]</scope>
    <source>
        <strain evidence="4 5">JCM 30547</strain>
    </source>
</reference>
<evidence type="ECO:0000313" key="5">
    <source>
        <dbReference type="Proteomes" id="UP000295075"/>
    </source>
</evidence>
<protein>
    <submittedName>
        <fullName evidence="4">FAD-binding protein</fullName>
    </submittedName>
</protein>
<accession>A0A4R4PUW8</accession>
<dbReference type="GO" id="GO:0004497">
    <property type="term" value="F:monooxygenase activity"/>
    <property type="evidence" value="ECO:0007669"/>
    <property type="project" value="UniProtKB-KW"/>
</dbReference>
<dbReference type="OrthoDB" id="3212532at2"/>
<dbReference type="AlphaFoldDB" id="A0A4R4PUW8"/>
<dbReference type="InterPro" id="IPR002938">
    <property type="entry name" value="FAD-bd"/>
</dbReference>
<dbReference type="InterPro" id="IPR050493">
    <property type="entry name" value="FAD-dep_Monooxygenase_BioMet"/>
</dbReference>
<dbReference type="Gene3D" id="3.50.50.60">
    <property type="entry name" value="FAD/NAD(P)-binding domain"/>
    <property type="match status" value="1"/>
</dbReference>
<name>A0A4R4PUW8_9ACTN</name>
<dbReference type="EMBL" id="SMKA01000112">
    <property type="protein sequence ID" value="TDC26207.1"/>
    <property type="molecule type" value="Genomic_DNA"/>
</dbReference>
<organism evidence="4 5">
    <name type="scientific">Kribbella albertanoniae</name>
    <dbReference type="NCBI Taxonomy" id="1266829"/>
    <lineage>
        <taxon>Bacteria</taxon>
        <taxon>Bacillati</taxon>
        <taxon>Actinomycetota</taxon>
        <taxon>Actinomycetes</taxon>
        <taxon>Propionibacteriales</taxon>
        <taxon>Kribbellaceae</taxon>
        <taxon>Kribbella</taxon>
    </lineage>
</organism>
<evidence type="ECO:0000313" key="4">
    <source>
        <dbReference type="EMBL" id="TDC26207.1"/>
    </source>
</evidence>
<dbReference type="InterPro" id="IPR036188">
    <property type="entry name" value="FAD/NAD-bd_sf"/>
</dbReference>
<dbReference type="GO" id="GO:0071949">
    <property type="term" value="F:FAD binding"/>
    <property type="evidence" value="ECO:0007669"/>
    <property type="project" value="InterPro"/>
</dbReference>
<evidence type="ECO:0000259" key="3">
    <source>
        <dbReference type="Pfam" id="PF01494"/>
    </source>
</evidence>
<evidence type="ECO:0000256" key="1">
    <source>
        <dbReference type="ARBA" id="ARBA00023002"/>
    </source>
</evidence>
<evidence type="ECO:0000256" key="2">
    <source>
        <dbReference type="ARBA" id="ARBA00023033"/>
    </source>
</evidence>
<keyword evidence="5" id="KW-1185">Reference proteome</keyword>
<dbReference type="Pfam" id="PF01494">
    <property type="entry name" value="FAD_binding_3"/>
    <property type="match status" value="1"/>
</dbReference>
<dbReference type="Proteomes" id="UP000295075">
    <property type="component" value="Unassembled WGS sequence"/>
</dbReference>
<dbReference type="PRINTS" id="PR00420">
    <property type="entry name" value="RNGMNOXGNASE"/>
</dbReference>
<dbReference type="RefSeq" id="WP_132409718.1">
    <property type="nucleotide sequence ID" value="NZ_SMKA01000112.1"/>
</dbReference>
<keyword evidence="1" id="KW-0560">Oxidoreductase</keyword>
<comment type="caution">
    <text evidence="4">The sequence shown here is derived from an EMBL/GenBank/DDBJ whole genome shotgun (WGS) entry which is preliminary data.</text>
</comment>
<gene>
    <name evidence="4" type="ORF">E1261_22920</name>
</gene>
<proteinExistence type="predicted"/>
<dbReference type="PANTHER" id="PTHR13789:SF309">
    <property type="entry name" value="PUTATIVE (AFU_ORTHOLOGUE AFUA_6G14510)-RELATED"/>
    <property type="match status" value="1"/>
</dbReference>